<dbReference type="STRING" id="824.CGRAC_0357"/>
<dbReference type="EMBL" id="ACYG01000009">
    <property type="protein sequence ID" value="EEV18620.1"/>
    <property type="molecule type" value="Genomic_DNA"/>
</dbReference>
<evidence type="ECO:0000313" key="1">
    <source>
        <dbReference type="EMBL" id="EEV18620.1"/>
    </source>
</evidence>
<accession>C8PEZ2</accession>
<dbReference type="eggNOG" id="COG2952">
    <property type="taxonomic scope" value="Bacteria"/>
</dbReference>
<name>C8PEZ2_9BACT</name>
<organism evidence="1 2">
    <name type="scientific">Campylobacter gracilis RM3268</name>
    <dbReference type="NCBI Taxonomy" id="553220"/>
    <lineage>
        <taxon>Bacteria</taxon>
        <taxon>Pseudomonadati</taxon>
        <taxon>Campylobacterota</taxon>
        <taxon>Epsilonproteobacteria</taxon>
        <taxon>Campylobacterales</taxon>
        <taxon>Campylobacteraceae</taxon>
        <taxon>Campylobacter</taxon>
    </lineage>
</organism>
<keyword evidence="2" id="KW-1185">Reference proteome</keyword>
<reference evidence="1 2" key="1">
    <citation type="submission" date="2009-07" db="EMBL/GenBank/DDBJ databases">
        <authorList>
            <person name="Madupu R."/>
            <person name="Sebastian Y."/>
            <person name="Durkin A.S."/>
            <person name="Torralba M."/>
            <person name="Methe B."/>
            <person name="Sutton G.G."/>
            <person name="Strausberg R.L."/>
            <person name="Nelson K.E."/>
        </authorList>
    </citation>
    <scope>NUCLEOTIDE SEQUENCE [LARGE SCALE GENOMIC DNA]</scope>
    <source>
        <strain evidence="1 2">RM3268</strain>
    </source>
</reference>
<sequence>MPYIAHKIALDLLNSGCVTLSAGIEPVAKEADEIIRADLQKERAIDERANELIDERVSELDEMSVNKKDMFWLIKRHIANDENFELNFEDRYGTISHKILETVWKKNLIDYKVSENRLKTIIYNAIDEYLKNYQKIEDAVYEKIEGYKQKLIPGTEEYELVFEKLYEEELRKRGML</sequence>
<dbReference type="InterPro" id="IPR007463">
    <property type="entry name" value="DUF507"/>
</dbReference>
<dbReference type="AlphaFoldDB" id="C8PEZ2"/>
<comment type="caution">
    <text evidence="1">The sequence shown here is derived from an EMBL/GenBank/DDBJ whole genome shotgun (WGS) entry which is preliminary data.</text>
</comment>
<dbReference type="Pfam" id="PF04368">
    <property type="entry name" value="DUF507"/>
    <property type="match status" value="1"/>
</dbReference>
<protein>
    <recommendedName>
        <fullName evidence="3">DUF507 domain-containing protein</fullName>
    </recommendedName>
</protein>
<gene>
    <name evidence="1" type="ORF">CAMGR0001_2632</name>
</gene>
<dbReference type="Proteomes" id="UP000005709">
    <property type="component" value="Unassembled WGS sequence"/>
</dbReference>
<evidence type="ECO:0008006" key="3">
    <source>
        <dbReference type="Google" id="ProtNLM"/>
    </source>
</evidence>
<proteinExistence type="predicted"/>
<evidence type="ECO:0000313" key="2">
    <source>
        <dbReference type="Proteomes" id="UP000005709"/>
    </source>
</evidence>